<organism evidence="1 2">
    <name type="scientific">Stegodyphus mimosarum</name>
    <name type="common">African social velvet spider</name>
    <dbReference type="NCBI Taxonomy" id="407821"/>
    <lineage>
        <taxon>Eukaryota</taxon>
        <taxon>Metazoa</taxon>
        <taxon>Ecdysozoa</taxon>
        <taxon>Arthropoda</taxon>
        <taxon>Chelicerata</taxon>
        <taxon>Arachnida</taxon>
        <taxon>Araneae</taxon>
        <taxon>Araneomorphae</taxon>
        <taxon>Entelegynae</taxon>
        <taxon>Eresoidea</taxon>
        <taxon>Eresidae</taxon>
        <taxon>Stegodyphus</taxon>
    </lineage>
</organism>
<keyword evidence="2" id="KW-1185">Reference proteome</keyword>
<feature type="non-terminal residue" evidence="1">
    <location>
        <position position="33"/>
    </location>
</feature>
<name>A0A087TWC2_STEMI</name>
<reference evidence="1 2" key="1">
    <citation type="submission" date="2013-11" db="EMBL/GenBank/DDBJ databases">
        <title>Genome sequencing of Stegodyphus mimosarum.</title>
        <authorList>
            <person name="Bechsgaard J."/>
        </authorList>
    </citation>
    <scope>NUCLEOTIDE SEQUENCE [LARGE SCALE GENOMIC DNA]</scope>
</reference>
<proteinExistence type="predicted"/>
<accession>A0A087TWC2</accession>
<gene>
    <name evidence="1" type="ORF">X975_13023</name>
</gene>
<dbReference type="AlphaFoldDB" id="A0A087TWC2"/>
<sequence>MTLWKLSFPFHLTFAKSKKRCHFVVRRIGAMKQ</sequence>
<dbReference type="EMBL" id="KK117060">
    <property type="protein sequence ID" value="KFM69411.1"/>
    <property type="molecule type" value="Genomic_DNA"/>
</dbReference>
<dbReference type="Proteomes" id="UP000054359">
    <property type="component" value="Unassembled WGS sequence"/>
</dbReference>
<protein>
    <submittedName>
        <fullName evidence="1">Uncharacterized protein</fullName>
    </submittedName>
</protein>
<evidence type="ECO:0000313" key="1">
    <source>
        <dbReference type="EMBL" id="KFM69411.1"/>
    </source>
</evidence>
<evidence type="ECO:0000313" key="2">
    <source>
        <dbReference type="Proteomes" id="UP000054359"/>
    </source>
</evidence>